<dbReference type="InterPro" id="IPR051046">
    <property type="entry name" value="MurCDEF_CellWall_CoF430Synth"/>
</dbReference>
<dbReference type="GO" id="GO:0071555">
    <property type="term" value="P:cell wall organization"/>
    <property type="evidence" value="ECO:0007669"/>
    <property type="project" value="UniProtKB-KW"/>
</dbReference>
<dbReference type="PANTHER" id="PTHR43024">
    <property type="entry name" value="UDP-N-ACETYLMURAMOYL-TRIPEPTIDE--D-ALANYL-D-ALANINE LIGASE"/>
    <property type="match status" value="1"/>
</dbReference>
<keyword evidence="4 10" id="KW-0547">Nucleotide-binding</keyword>
<evidence type="ECO:0000256" key="4">
    <source>
        <dbReference type="ARBA" id="ARBA00022741"/>
    </source>
</evidence>
<proteinExistence type="inferred from homology"/>
<evidence type="ECO:0000256" key="1">
    <source>
        <dbReference type="ARBA" id="ARBA00022490"/>
    </source>
</evidence>
<dbReference type="PANTHER" id="PTHR43024:SF1">
    <property type="entry name" value="UDP-N-ACETYLMURAMOYL-TRIPEPTIDE--D-ALANYL-D-ALANINE LIGASE"/>
    <property type="match status" value="1"/>
</dbReference>
<keyword evidence="2 10" id="KW-0436">Ligase</keyword>
<evidence type="ECO:0000256" key="2">
    <source>
        <dbReference type="ARBA" id="ARBA00022598"/>
    </source>
</evidence>
<dbReference type="GO" id="GO:0005737">
    <property type="term" value="C:cytoplasm"/>
    <property type="evidence" value="ECO:0007669"/>
    <property type="project" value="UniProtKB-SubCell"/>
</dbReference>
<keyword evidence="5 10" id="KW-0067">ATP-binding</keyword>
<evidence type="ECO:0000256" key="3">
    <source>
        <dbReference type="ARBA" id="ARBA00022618"/>
    </source>
</evidence>
<dbReference type="GO" id="GO:0009252">
    <property type="term" value="P:peptidoglycan biosynthetic process"/>
    <property type="evidence" value="ECO:0007669"/>
    <property type="project" value="UniProtKB-UniRule"/>
</dbReference>
<feature type="domain" description="Mur ligase C-terminal" evidence="12">
    <location>
        <begin position="335"/>
        <end position="446"/>
    </location>
</feature>
<dbReference type="RefSeq" id="WP_132994736.1">
    <property type="nucleotide sequence ID" value="NZ_CP042983.1"/>
</dbReference>
<dbReference type="EMBL" id="SNRV01000005">
    <property type="protein sequence ID" value="TEW30444.1"/>
    <property type="molecule type" value="Genomic_DNA"/>
</dbReference>
<dbReference type="Pfam" id="PF02875">
    <property type="entry name" value="Mur_ligase_C"/>
    <property type="match status" value="1"/>
</dbReference>
<evidence type="ECO:0000313" key="15">
    <source>
        <dbReference type="Proteomes" id="UP000297565"/>
    </source>
</evidence>
<comment type="catalytic activity">
    <reaction evidence="10 11">
        <text>D-alanyl-D-alanine + UDP-N-acetyl-alpha-D-muramoyl-L-alanyl-gamma-D-glutamyl-meso-2,6-diaminopimelate + ATP = UDP-N-acetyl-alpha-D-muramoyl-L-alanyl-gamma-D-glutamyl-meso-2,6-diaminopimeloyl-D-alanyl-D-alanine + ADP + phosphate + H(+)</text>
        <dbReference type="Rhea" id="RHEA:28374"/>
        <dbReference type="ChEBI" id="CHEBI:15378"/>
        <dbReference type="ChEBI" id="CHEBI:30616"/>
        <dbReference type="ChEBI" id="CHEBI:43474"/>
        <dbReference type="ChEBI" id="CHEBI:57822"/>
        <dbReference type="ChEBI" id="CHEBI:61386"/>
        <dbReference type="ChEBI" id="CHEBI:83905"/>
        <dbReference type="ChEBI" id="CHEBI:456216"/>
        <dbReference type="EC" id="6.3.2.10"/>
    </reaction>
</comment>
<evidence type="ECO:0000259" key="12">
    <source>
        <dbReference type="Pfam" id="PF02875"/>
    </source>
</evidence>
<comment type="subcellular location">
    <subcellularLocation>
        <location evidence="10 11">Cytoplasm</location>
    </subcellularLocation>
</comment>
<comment type="caution">
    <text evidence="14">The sequence shown here is derived from an EMBL/GenBank/DDBJ whole genome shotgun (WGS) entry which is preliminary data.</text>
</comment>
<evidence type="ECO:0000256" key="5">
    <source>
        <dbReference type="ARBA" id="ARBA00022840"/>
    </source>
</evidence>
<keyword evidence="9 10" id="KW-0961">Cell wall biogenesis/degradation</keyword>
<keyword evidence="6 10" id="KW-0133">Cell shape</keyword>
<evidence type="ECO:0000256" key="8">
    <source>
        <dbReference type="ARBA" id="ARBA00023306"/>
    </source>
</evidence>
<dbReference type="EC" id="6.3.2.10" evidence="10 11"/>
<keyword evidence="1 10" id="KW-0963">Cytoplasm</keyword>
<dbReference type="InterPro" id="IPR005863">
    <property type="entry name" value="UDP-N-AcMur_synth"/>
</dbReference>
<keyword evidence="3 10" id="KW-0132">Cell division</keyword>
<accession>A0AAX2S4P2</accession>
<dbReference type="InterPro" id="IPR036615">
    <property type="entry name" value="Mur_ligase_C_dom_sf"/>
</dbReference>
<dbReference type="SUPFAM" id="SSF63418">
    <property type="entry name" value="MurE/MurF N-terminal domain"/>
    <property type="match status" value="1"/>
</dbReference>
<keyword evidence="7 10" id="KW-0573">Peptidoglycan synthesis</keyword>
<evidence type="ECO:0000256" key="9">
    <source>
        <dbReference type="ARBA" id="ARBA00023316"/>
    </source>
</evidence>
<dbReference type="SUPFAM" id="SSF53244">
    <property type="entry name" value="MurD-like peptide ligases, peptide-binding domain"/>
    <property type="match status" value="1"/>
</dbReference>
<evidence type="ECO:0000256" key="10">
    <source>
        <dbReference type="HAMAP-Rule" id="MF_02019"/>
    </source>
</evidence>
<dbReference type="InterPro" id="IPR013221">
    <property type="entry name" value="Mur_ligase_cen"/>
</dbReference>
<dbReference type="NCBIfam" id="TIGR01143">
    <property type="entry name" value="murF"/>
    <property type="match status" value="1"/>
</dbReference>
<dbReference type="Gene3D" id="3.40.1190.10">
    <property type="entry name" value="Mur-like, catalytic domain"/>
    <property type="match status" value="1"/>
</dbReference>
<sequence>MIKLSTKELADIFSARLIGAKDICVEKVSTDTRKPCLRSLFFALKGENFDAHDYLTQAVEQGCSAVVVERECDVDVPQLIVPDTRLALGQLAKWLRVKINPKTIAITGSSGKTTVKEMTASILQKVAQDPDAVLFTQGNFNNDIGVPLTLLRLESKHKFAVIELGANHQGEIAYTVDLVQPDVALVNNVAAAHLEGFGSVEGVAQAKGEIYQGLSENGIAIMEYEHSMRYQKKYWYEQIGNADTRLFSVMGMVSDYYAQEIKLTETGSQFTLCCIREGEIKINLPYLGLHNVSNAVAAASLALCLGVSLEQIKAGLEKKSYVKGRLFPIEPCPNLLLLDDTYNANVSSLKSAIDVLRQYDKFFRIFAVGDMAELGGNSVSCHKQVADFAQMANLDLVVSFGTQSAVISGACDGVHFSDKTELVNYIIPIIQQKLASQKVVLLVKGARCMQMEDVINLVKDKFQC</sequence>
<dbReference type="GO" id="GO:0047480">
    <property type="term" value="F:UDP-N-acetylmuramoyl-tripeptide-D-alanyl-D-alanine ligase activity"/>
    <property type="evidence" value="ECO:0007669"/>
    <property type="project" value="UniProtKB-UniRule"/>
</dbReference>
<dbReference type="InterPro" id="IPR004101">
    <property type="entry name" value="Mur_ligase_C"/>
</dbReference>
<dbReference type="Gene3D" id="3.40.1390.10">
    <property type="entry name" value="MurE/MurF, N-terminal domain"/>
    <property type="match status" value="1"/>
</dbReference>
<evidence type="ECO:0000256" key="7">
    <source>
        <dbReference type="ARBA" id="ARBA00022984"/>
    </source>
</evidence>
<dbReference type="SUPFAM" id="SSF53623">
    <property type="entry name" value="MurD-like peptide ligases, catalytic domain"/>
    <property type="match status" value="1"/>
</dbReference>
<reference evidence="14 15" key="1">
    <citation type="submission" date="2019-03" db="EMBL/GenBank/DDBJ databases">
        <title>Horizontal Gene Transfer Machinery in Histophilus somni.</title>
        <authorList>
            <person name="Mostafa Nazari M."/>
            <person name="Liljebjelke K."/>
        </authorList>
    </citation>
    <scope>NUCLEOTIDE SEQUENCE [LARGE SCALE GENOMIC DNA]</scope>
    <source>
        <strain evidence="14 15">UOC-EPH-KLM-04</strain>
    </source>
</reference>
<dbReference type="HAMAP" id="MF_02019">
    <property type="entry name" value="MurF"/>
    <property type="match status" value="1"/>
</dbReference>
<comment type="function">
    <text evidence="10 11">Involved in cell wall formation. Catalyzes the final step in the synthesis of UDP-N-acetylmuramoyl-pentapeptide, the precursor of murein.</text>
</comment>
<protein>
    <recommendedName>
        <fullName evidence="10 11">UDP-N-acetylmuramoyl-tripeptide--D-alanyl-D-alanine ligase</fullName>
        <ecNumber evidence="10 11">6.3.2.10</ecNumber>
    </recommendedName>
    <alternativeName>
        <fullName evidence="10">D-alanyl-D-alanine-adding enzyme</fullName>
    </alternativeName>
</protein>
<feature type="domain" description="Mur ligase central" evidence="13">
    <location>
        <begin position="106"/>
        <end position="301"/>
    </location>
</feature>
<dbReference type="InterPro" id="IPR035911">
    <property type="entry name" value="MurE/MurF_N"/>
</dbReference>
<dbReference type="GO" id="GO:0005524">
    <property type="term" value="F:ATP binding"/>
    <property type="evidence" value="ECO:0007669"/>
    <property type="project" value="UniProtKB-UniRule"/>
</dbReference>
<keyword evidence="8 10" id="KW-0131">Cell cycle</keyword>
<gene>
    <name evidence="10 14" type="primary">murF</name>
    <name evidence="14" type="ORF">E2R48_03780</name>
</gene>
<comment type="similarity">
    <text evidence="10">Belongs to the MurCDEF family. MurF subfamily.</text>
</comment>
<dbReference type="Proteomes" id="UP000297565">
    <property type="component" value="Unassembled WGS sequence"/>
</dbReference>
<dbReference type="AlphaFoldDB" id="A0AAX2S4P2"/>
<dbReference type="Pfam" id="PF08245">
    <property type="entry name" value="Mur_ligase_M"/>
    <property type="match status" value="1"/>
</dbReference>
<dbReference type="GO" id="GO:0008360">
    <property type="term" value="P:regulation of cell shape"/>
    <property type="evidence" value="ECO:0007669"/>
    <property type="project" value="UniProtKB-KW"/>
</dbReference>
<evidence type="ECO:0000259" key="13">
    <source>
        <dbReference type="Pfam" id="PF08245"/>
    </source>
</evidence>
<name>A0AAX2S4P2_HISSO</name>
<feature type="binding site" evidence="10">
    <location>
        <begin position="108"/>
        <end position="114"/>
    </location>
    <ligand>
        <name>ATP</name>
        <dbReference type="ChEBI" id="CHEBI:30616"/>
    </ligand>
</feature>
<evidence type="ECO:0000313" key="14">
    <source>
        <dbReference type="EMBL" id="TEW30444.1"/>
    </source>
</evidence>
<comment type="pathway">
    <text evidence="10 11">Cell wall biogenesis; peptidoglycan biosynthesis.</text>
</comment>
<dbReference type="InterPro" id="IPR036565">
    <property type="entry name" value="Mur-like_cat_sf"/>
</dbReference>
<evidence type="ECO:0000256" key="6">
    <source>
        <dbReference type="ARBA" id="ARBA00022960"/>
    </source>
</evidence>
<evidence type="ECO:0000256" key="11">
    <source>
        <dbReference type="RuleBase" id="RU004136"/>
    </source>
</evidence>
<dbReference type="Gene3D" id="3.90.190.20">
    <property type="entry name" value="Mur ligase, C-terminal domain"/>
    <property type="match status" value="1"/>
</dbReference>
<organism evidence="14 15">
    <name type="scientific">Histophilus somni</name>
    <name type="common">Haemophilus somnus</name>
    <dbReference type="NCBI Taxonomy" id="731"/>
    <lineage>
        <taxon>Bacteria</taxon>
        <taxon>Pseudomonadati</taxon>
        <taxon>Pseudomonadota</taxon>
        <taxon>Gammaproteobacteria</taxon>
        <taxon>Pasteurellales</taxon>
        <taxon>Pasteurellaceae</taxon>
        <taxon>Histophilus</taxon>
    </lineage>
</organism>
<dbReference type="GO" id="GO:0051301">
    <property type="term" value="P:cell division"/>
    <property type="evidence" value="ECO:0007669"/>
    <property type="project" value="UniProtKB-KW"/>
</dbReference>